<keyword evidence="1" id="KW-0472">Membrane</keyword>
<organism evidence="2 3">
    <name type="scientific">Paenibacillus barcinonensis</name>
    <dbReference type="NCBI Taxonomy" id="198119"/>
    <lineage>
        <taxon>Bacteria</taxon>
        <taxon>Bacillati</taxon>
        <taxon>Bacillota</taxon>
        <taxon>Bacilli</taxon>
        <taxon>Bacillales</taxon>
        <taxon>Paenibacillaceae</taxon>
        <taxon>Paenibacillus</taxon>
    </lineage>
</organism>
<keyword evidence="1" id="KW-0812">Transmembrane</keyword>
<dbReference type="Proteomes" id="UP000247790">
    <property type="component" value="Unassembled WGS sequence"/>
</dbReference>
<feature type="transmembrane region" description="Helical" evidence="1">
    <location>
        <begin position="9"/>
        <end position="25"/>
    </location>
</feature>
<gene>
    <name evidence="2" type="ORF">DFQ00_102344</name>
</gene>
<evidence type="ECO:0000256" key="1">
    <source>
        <dbReference type="SAM" id="Phobius"/>
    </source>
</evidence>
<protein>
    <submittedName>
        <fullName evidence="2">Uncharacterized protein</fullName>
    </submittedName>
</protein>
<sequence>MKSHLKNNYLNYILVIISVAASSLLKESVLKLSFQGMWVWFVLLLIFPIILAHVVVYCYMLIMGGSYTVSSEGIVNRLRKLKRSK</sequence>
<proteinExistence type="predicted"/>
<dbReference type="AlphaFoldDB" id="A0A2V4WHC2"/>
<comment type="caution">
    <text evidence="2">The sequence shown here is derived from an EMBL/GenBank/DDBJ whole genome shotgun (WGS) entry which is preliminary data.</text>
</comment>
<accession>A0A2V4WHC2</accession>
<dbReference type="EMBL" id="QJSW01000002">
    <property type="protein sequence ID" value="PYE51550.1"/>
    <property type="molecule type" value="Genomic_DNA"/>
</dbReference>
<evidence type="ECO:0000313" key="3">
    <source>
        <dbReference type="Proteomes" id="UP000247790"/>
    </source>
</evidence>
<reference evidence="2 3" key="1">
    <citation type="submission" date="2018-06" db="EMBL/GenBank/DDBJ databases">
        <title>Genomic Encyclopedia of Type Strains, Phase III (KMG-III): the genomes of soil and plant-associated and newly described type strains.</title>
        <authorList>
            <person name="Whitman W."/>
        </authorList>
    </citation>
    <scope>NUCLEOTIDE SEQUENCE [LARGE SCALE GENOMIC DNA]</scope>
    <source>
        <strain evidence="2 3">CECT 7022</strain>
    </source>
</reference>
<name>A0A2V4WHC2_PAEBA</name>
<evidence type="ECO:0000313" key="2">
    <source>
        <dbReference type="EMBL" id="PYE51550.1"/>
    </source>
</evidence>
<keyword evidence="1" id="KW-1133">Transmembrane helix</keyword>
<feature type="transmembrane region" description="Helical" evidence="1">
    <location>
        <begin position="37"/>
        <end position="62"/>
    </location>
</feature>